<comment type="similarity">
    <text evidence="4">Belongs to the peptidase C56 family. HSP31-like subfamily.</text>
</comment>
<protein>
    <recommendedName>
        <fullName evidence="1">D-lactate dehydratase</fullName>
        <ecNumber evidence="1">4.2.1.130</ecNumber>
    </recommendedName>
</protein>
<dbReference type="EMBL" id="VNKQ01000002">
    <property type="protein sequence ID" value="KAG0652786.1"/>
    <property type="molecule type" value="Genomic_DNA"/>
</dbReference>
<comment type="catalytic activity">
    <reaction evidence="5">
        <text>methylglyoxal + H2O = (R)-lactate + H(+)</text>
        <dbReference type="Rhea" id="RHEA:27754"/>
        <dbReference type="ChEBI" id="CHEBI:15377"/>
        <dbReference type="ChEBI" id="CHEBI:15378"/>
        <dbReference type="ChEBI" id="CHEBI:16004"/>
        <dbReference type="ChEBI" id="CHEBI:17158"/>
        <dbReference type="EC" id="4.2.1.130"/>
    </reaction>
</comment>
<evidence type="ECO:0000256" key="4">
    <source>
        <dbReference type="ARBA" id="ARBA00038493"/>
    </source>
</evidence>
<name>A0A9P7B128_9HELO</name>
<dbReference type="AlphaFoldDB" id="A0A9P7B128"/>
<keyword evidence="3" id="KW-0456">Lyase</keyword>
<dbReference type="InterPro" id="IPR002818">
    <property type="entry name" value="DJ-1/PfpI"/>
</dbReference>
<dbReference type="PANTHER" id="PTHR48094">
    <property type="entry name" value="PROTEIN/NUCLEIC ACID DEGLYCASE DJ-1-RELATED"/>
    <property type="match status" value="1"/>
</dbReference>
<dbReference type="GO" id="GO:0005737">
    <property type="term" value="C:cytoplasm"/>
    <property type="evidence" value="ECO:0007669"/>
    <property type="project" value="TreeGrafter"/>
</dbReference>
<dbReference type="Pfam" id="PF01965">
    <property type="entry name" value="DJ-1_PfpI"/>
    <property type="match status" value="1"/>
</dbReference>
<evidence type="ECO:0000256" key="2">
    <source>
        <dbReference type="ARBA" id="ARBA00023016"/>
    </source>
</evidence>
<evidence type="ECO:0000259" key="6">
    <source>
        <dbReference type="Pfam" id="PF01965"/>
    </source>
</evidence>
<dbReference type="InterPro" id="IPR050325">
    <property type="entry name" value="Prot/Nucl_acid_deglycase"/>
</dbReference>
<sequence>MPELPKVLFVVTSHDKLGDTGKPTGWYLVFASIPLSLFQSYTMLISISQPEFAHPYEVLSSQFKIIVASPNGGEAPLDPSSVEAFKNDAVSSKFLKQSEALWKNTHKLSEFEGKAKEFEAIFYVGGHGPMFDLATDATSHKIIGEFYDAGKIVSAVCHGPAALAHVKVSGGKYLLEGQKVTGFSNSEEDAVGLSSTMPFMLEDALNKASGGGFVKAEKDWGEKVVISRGGRLITGQNPASATGVGQAIYDAVFGDLTTKDEI</sequence>
<dbReference type="CDD" id="cd03141">
    <property type="entry name" value="GATase1_Hsp31_like"/>
    <property type="match status" value="1"/>
</dbReference>
<dbReference type="GO" id="GO:0019172">
    <property type="term" value="F:glyoxalase III activity"/>
    <property type="evidence" value="ECO:0007669"/>
    <property type="project" value="UniProtKB-EC"/>
</dbReference>
<reference evidence="7" key="1">
    <citation type="submission" date="2019-07" db="EMBL/GenBank/DDBJ databases">
        <title>Hyphodiscus hymeniophilus genome sequencing and assembly.</title>
        <authorList>
            <person name="Kramer G."/>
            <person name="Nodwell J."/>
        </authorList>
    </citation>
    <scope>NUCLEOTIDE SEQUENCE</scope>
    <source>
        <strain evidence="7">ATCC 34498</strain>
    </source>
</reference>
<accession>A0A9P7B128</accession>
<evidence type="ECO:0000313" key="7">
    <source>
        <dbReference type="EMBL" id="KAG0652786.1"/>
    </source>
</evidence>
<keyword evidence="2" id="KW-0346">Stress response</keyword>
<dbReference type="InterPro" id="IPR029062">
    <property type="entry name" value="Class_I_gatase-like"/>
</dbReference>
<dbReference type="Proteomes" id="UP000785200">
    <property type="component" value="Unassembled WGS sequence"/>
</dbReference>
<feature type="domain" description="DJ-1/PfpI" evidence="6">
    <location>
        <begin position="50"/>
        <end position="242"/>
    </location>
</feature>
<proteinExistence type="inferred from homology"/>
<gene>
    <name evidence="7" type="ORF">D0Z07_0666</name>
</gene>
<evidence type="ECO:0000256" key="3">
    <source>
        <dbReference type="ARBA" id="ARBA00023239"/>
    </source>
</evidence>
<organism evidence="7 8">
    <name type="scientific">Hyphodiscus hymeniophilus</name>
    <dbReference type="NCBI Taxonomy" id="353542"/>
    <lineage>
        <taxon>Eukaryota</taxon>
        <taxon>Fungi</taxon>
        <taxon>Dikarya</taxon>
        <taxon>Ascomycota</taxon>
        <taxon>Pezizomycotina</taxon>
        <taxon>Leotiomycetes</taxon>
        <taxon>Helotiales</taxon>
        <taxon>Hyphodiscaceae</taxon>
        <taxon>Hyphodiscus</taxon>
    </lineage>
</organism>
<evidence type="ECO:0000313" key="8">
    <source>
        <dbReference type="Proteomes" id="UP000785200"/>
    </source>
</evidence>
<comment type="caution">
    <text evidence="7">The sequence shown here is derived from an EMBL/GenBank/DDBJ whole genome shotgun (WGS) entry which is preliminary data.</text>
</comment>
<dbReference type="PANTHER" id="PTHR48094:SF11">
    <property type="entry name" value="GLUTATHIONE-INDEPENDENT GLYOXALASE HSP31-RELATED"/>
    <property type="match status" value="1"/>
</dbReference>
<dbReference type="OrthoDB" id="543156at2759"/>
<dbReference type="SUPFAM" id="SSF52317">
    <property type="entry name" value="Class I glutamine amidotransferase-like"/>
    <property type="match status" value="1"/>
</dbReference>
<evidence type="ECO:0000256" key="1">
    <source>
        <dbReference type="ARBA" id="ARBA00013134"/>
    </source>
</evidence>
<evidence type="ECO:0000256" key="5">
    <source>
        <dbReference type="ARBA" id="ARBA00048082"/>
    </source>
</evidence>
<dbReference type="EC" id="4.2.1.130" evidence="1"/>
<dbReference type="Gene3D" id="3.40.50.880">
    <property type="match status" value="1"/>
</dbReference>
<dbReference type="GO" id="GO:0019243">
    <property type="term" value="P:methylglyoxal catabolic process to D-lactate via S-lactoyl-glutathione"/>
    <property type="evidence" value="ECO:0007669"/>
    <property type="project" value="TreeGrafter"/>
</dbReference>
<keyword evidence="8" id="KW-1185">Reference proteome</keyword>